<proteinExistence type="predicted"/>
<evidence type="ECO:0000259" key="3">
    <source>
        <dbReference type="Pfam" id="PF07687"/>
    </source>
</evidence>
<dbReference type="InterPro" id="IPR002933">
    <property type="entry name" value="Peptidase_M20"/>
</dbReference>
<keyword evidence="5" id="KW-1185">Reference proteome</keyword>
<sequence length="399" mass="42368">MNEAMLSGSGDAQEWEEVAAWRRHLHERPELQYDTHETAAFVAARLAEFGCDSVETGIGRTGVVAVVEGRRGTGRTVALRADMDALPIEEETGLAHASRHPGRMHACGHDGHMAMLLGAARRLARARDFAGRIAFVFQPAEEGGAGAKAMLDDGLVPRFGIEEFYGMHNMPGLEVGGFATCPGPIMASTDEFSVTIRGRGGHAAIPQLAIDPVLTGAALVQAMQQIVSRSADPLDALVVSVTKFHAGSAHNVIPETAELGGTVRTLEEATRRLAERRIREIAAGVAAAYGAEACVIYNRNYPVTRNDAAKARFCAGVAERVAGEAGVDPNVRPLMGGEDFSYMLEARPGAFVFLGNGASASLHHPRYDFNDAAIPYGIAYWQALAAEALGVDSAPLRVA</sequence>
<dbReference type="SUPFAM" id="SSF53187">
    <property type="entry name" value="Zn-dependent exopeptidases"/>
    <property type="match status" value="1"/>
</dbReference>
<dbReference type="PANTHER" id="PTHR11014">
    <property type="entry name" value="PEPTIDASE M20 FAMILY MEMBER"/>
    <property type="match status" value="1"/>
</dbReference>
<dbReference type="AlphaFoldDB" id="A0A916ZUN2"/>
<dbReference type="Gene3D" id="3.30.70.360">
    <property type="match status" value="1"/>
</dbReference>
<feature type="binding site" evidence="2">
    <location>
        <position position="363"/>
    </location>
    <ligand>
        <name>Mn(2+)</name>
        <dbReference type="ChEBI" id="CHEBI:29035"/>
        <label>2</label>
    </ligand>
</feature>
<evidence type="ECO:0000313" key="5">
    <source>
        <dbReference type="Proteomes" id="UP000644699"/>
    </source>
</evidence>
<dbReference type="GO" id="GO:0050118">
    <property type="term" value="F:N-acetyldiaminopimelate deacetylase activity"/>
    <property type="evidence" value="ECO:0007669"/>
    <property type="project" value="UniProtKB-ARBA"/>
</dbReference>
<feature type="binding site" evidence="2">
    <location>
        <position position="168"/>
    </location>
    <ligand>
        <name>Mn(2+)</name>
        <dbReference type="ChEBI" id="CHEBI:29035"/>
        <label>2</label>
    </ligand>
</feature>
<dbReference type="FunFam" id="3.30.70.360:FF:000001">
    <property type="entry name" value="N-acetyldiaminopimelate deacetylase"/>
    <property type="match status" value="1"/>
</dbReference>
<gene>
    <name evidence="4" type="ORF">GCM10011390_36530</name>
</gene>
<evidence type="ECO:0000256" key="2">
    <source>
        <dbReference type="PIRSR" id="PIRSR005962-1"/>
    </source>
</evidence>
<dbReference type="PANTHER" id="PTHR11014:SF63">
    <property type="entry name" value="METALLOPEPTIDASE, PUTATIVE (AFU_ORTHOLOGUE AFUA_6G09600)-RELATED"/>
    <property type="match status" value="1"/>
</dbReference>
<dbReference type="Gene3D" id="3.40.630.10">
    <property type="entry name" value="Zn peptidases"/>
    <property type="match status" value="1"/>
</dbReference>
<dbReference type="PIRSF" id="PIRSF005962">
    <property type="entry name" value="Pept_M20D_amidohydro"/>
    <property type="match status" value="1"/>
</dbReference>
<keyword evidence="2" id="KW-0464">Manganese</keyword>
<feature type="binding site" evidence="2">
    <location>
        <position position="109"/>
    </location>
    <ligand>
        <name>Mn(2+)</name>
        <dbReference type="ChEBI" id="CHEBI:29035"/>
        <label>2</label>
    </ligand>
</feature>
<protein>
    <submittedName>
        <fullName evidence="4">Amidohydrolase</fullName>
    </submittedName>
</protein>
<dbReference type="NCBIfam" id="TIGR01891">
    <property type="entry name" value="amidohydrolases"/>
    <property type="match status" value="1"/>
</dbReference>
<dbReference type="GO" id="GO:0019877">
    <property type="term" value="P:diaminopimelate biosynthetic process"/>
    <property type="evidence" value="ECO:0007669"/>
    <property type="project" value="UniProtKB-ARBA"/>
</dbReference>
<reference evidence="4" key="1">
    <citation type="journal article" date="2014" name="Int. J. Syst. Evol. Microbiol.">
        <title>Complete genome sequence of Corynebacterium casei LMG S-19264T (=DSM 44701T), isolated from a smear-ripened cheese.</title>
        <authorList>
            <consortium name="US DOE Joint Genome Institute (JGI-PGF)"/>
            <person name="Walter F."/>
            <person name="Albersmeier A."/>
            <person name="Kalinowski J."/>
            <person name="Ruckert C."/>
        </authorList>
    </citation>
    <scope>NUCLEOTIDE SEQUENCE</scope>
    <source>
        <strain evidence="4">CGMCC 1.15367</strain>
    </source>
</reference>
<name>A0A916ZUN2_9HYPH</name>
<dbReference type="SUPFAM" id="SSF55031">
    <property type="entry name" value="Bacterial exopeptidase dimerisation domain"/>
    <property type="match status" value="1"/>
</dbReference>
<evidence type="ECO:0000256" key="1">
    <source>
        <dbReference type="ARBA" id="ARBA00022801"/>
    </source>
</evidence>
<keyword evidence="1" id="KW-0378">Hydrolase</keyword>
<comment type="caution">
    <text evidence="4">The sequence shown here is derived from an EMBL/GenBank/DDBJ whole genome shotgun (WGS) entry which is preliminary data.</text>
</comment>
<feature type="binding site" evidence="2">
    <location>
        <position position="107"/>
    </location>
    <ligand>
        <name>Mn(2+)</name>
        <dbReference type="ChEBI" id="CHEBI:29035"/>
        <label>2</label>
    </ligand>
</feature>
<dbReference type="Pfam" id="PF07687">
    <property type="entry name" value="M20_dimer"/>
    <property type="match status" value="1"/>
</dbReference>
<dbReference type="GO" id="GO:0046872">
    <property type="term" value="F:metal ion binding"/>
    <property type="evidence" value="ECO:0007669"/>
    <property type="project" value="UniProtKB-KW"/>
</dbReference>
<reference evidence="4" key="2">
    <citation type="submission" date="2020-09" db="EMBL/GenBank/DDBJ databases">
        <authorList>
            <person name="Sun Q."/>
            <person name="Zhou Y."/>
        </authorList>
    </citation>
    <scope>NUCLEOTIDE SEQUENCE</scope>
    <source>
        <strain evidence="4">CGMCC 1.15367</strain>
    </source>
</reference>
<dbReference type="Pfam" id="PF01546">
    <property type="entry name" value="Peptidase_M20"/>
    <property type="match status" value="1"/>
</dbReference>
<organism evidence="4 5">
    <name type="scientific">Aureimonas endophytica</name>
    <dbReference type="NCBI Taxonomy" id="2027858"/>
    <lineage>
        <taxon>Bacteria</taxon>
        <taxon>Pseudomonadati</taxon>
        <taxon>Pseudomonadota</taxon>
        <taxon>Alphaproteobacteria</taxon>
        <taxon>Hyphomicrobiales</taxon>
        <taxon>Aurantimonadaceae</taxon>
        <taxon>Aureimonas</taxon>
    </lineage>
</organism>
<keyword evidence="2" id="KW-0479">Metal-binding</keyword>
<dbReference type="EMBL" id="BMIQ01000006">
    <property type="protein sequence ID" value="GGE14050.1"/>
    <property type="molecule type" value="Genomic_DNA"/>
</dbReference>
<comment type="cofactor">
    <cofactor evidence="2">
        <name>Mn(2+)</name>
        <dbReference type="ChEBI" id="CHEBI:29035"/>
    </cofactor>
    <text evidence="2">The Mn(2+) ion enhances activity.</text>
</comment>
<evidence type="ECO:0000313" key="4">
    <source>
        <dbReference type="EMBL" id="GGE14050.1"/>
    </source>
</evidence>
<feature type="domain" description="Peptidase M20 dimerisation" evidence="3">
    <location>
        <begin position="192"/>
        <end position="286"/>
    </location>
</feature>
<feature type="binding site" evidence="2">
    <location>
        <position position="142"/>
    </location>
    <ligand>
        <name>Mn(2+)</name>
        <dbReference type="ChEBI" id="CHEBI:29035"/>
        <label>2</label>
    </ligand>
</feature>
<dbReference type="Proteomes" id="UP000644699">
    <property type="component" value="Unassembled WGS sequence"/>
</dbReference>
<dbReference type="InterPro" id="IPR036264">
    <property type="entry name" value="Bact_exopeptidase_dim_dom"/>
</dbReference>
<dbReference type="InterPro" id="IPR017439">
    <property type="entry name" value="Amidohydrolase"/>
</dbReference>
<dbReference type="InterPro" id="IPR011650">
    <property type="entry name" value="Peptidase_M20_dimer"/>
</dbReference>
<dbReference type="CDD" id="cd05666">
    <property type="entry name" value="M20_Acy1-like"/>
    <property type="match status" value="1"/>
</dbReference>
<accession>A0A916ZUN2</accession>